<sequence>MGLADEGQPCEQTGFRRGFSTINNIHTITKLIEVLREYKLTLRLTFVDLKRALPRLKRALQCITSKISPFYNDVVINVKRRVRQGDTISLKLFTFENNMCDLVRKGVGEKVDGRKLHHLRFADDIVLMTPSISQTERMLANFDCVYGNVGLQLNPTKTICVHLGHEVNMANDLAPKLGKRKRAAWRAFKSVEEVAKETKNVRLRAHLFDSTVLPALTYASETWAIRRKQDEHAQRGIERTMLGVT</sequence>
<dbReference type="PANTHER" id="PTHR47027:SF20">
    <property type="entry name" value="REVERSE TRANSCRIPTASE-LIKE PROTEIN WITH RNA-DIRECTED DNA POLYMERASE DOMAIN"/>
    <property type="match status" value="1"/>
</dbReference>
<evidence type="ECO:0000313" key="3">
    <source>
        <dbReference type="Proteomes" id="UP000050761"/>
    </source>
</evidence>
<keyword evidence="3" id="KW-1185">Reference proteome</keyword>
<dbReference type="InterPro" id="IPR000477">
    <property type="entry name" value="RT_dom"/>
</dbReference>
<dbReference type="PANTHER" id="PTHR47027">
    <property type="entry name" value="REVERSE TRANSCRIPTASE DOMAIN-CONTAINING PROTEIN"/>
    <property type="match status" value="1"/>
</dbReference>
<evidence type="ECO:0000259" key="1">
    <source>
        <dbReference type="Pfam" id="PF00078"/>
    </source>
</evidence>
<name>A0A183FYB9_HELPZ</name>
<dbReference type="WBParaSite" id="HPBE_0001362901-mRNA-1">
    <property type="protein sequence ID" value="HPBE_0001362901-mRNA-1"/>
    <property type="gene ID" value="HPBE_0001362901"/>
</dbReference>
<reference evidence="4" key="2">
    <citation type="submission" date="2019-09" db="UniProtKB">
        <authorList>
            <consortium name="WormBaseParasite"/>
        </authorList>
    </citation>
    <scope>IDENTIFICATION</scope>
</reference>
<dbReference type="InterPro" id="IPR043502">
    <property type="entry name" value="DNA/RNA_pol_sf"/>
</dbReference>
<proteinExistence type="predicted"/>
<protein>
    <submittedName>
        <fullName evidence="4">Reverse transcriptase domain-containing protein</fullName>
    </submittedName>
</protein>
<accession>A0A3P7Z5R2</accession>
<gene>
    <name evidence="2" type="ORF">HPBE_LOCUS13630</name>
</gene>
<evidence type="ECO:0000313" key="4">
    <source>
        <dbReference type="WBParaSite" id="HPBE_0001362901-mRNA-1"/>
    </source>
</evidence>
<dbReference type="AlphaFoldDB" id="A0A183FYB9"/>
<accession>A0A183FYB9</accession>
<organism evidence="3 4">
    <name type="scientific">Heligmosomoides polygyrus</name>
    <name type="common">Parasitic roundworm</name>
    <dbReference type="NCBI Taxonomy" id="6339"/>
    <lineage>
        <taxon>Eukaryota</taxon>
        <taxon>Metazoa</taxon>
        <taxon>Ecdysozoa</taxon>
        <taxon>Nematoda</taxon>
        <taxon>Chromadorea</taxon>
        <taxon>Rhabditida</taxon>
        <taxon>Rhabditina</taxon>
        <taxon>Rhabditomorpha</taxon>
        <taxon>Strongyloidea</taxon>
        <taxon>Heligmosomidae</taxon>
        <taxon>Heligmosomoides</taxon>
    </lineage>
</organism>
<dbReference type="SUPFAM" id="SSF56672">
    <property type="entry name" value="DNA/RNA polymerases"/>
    <property type="match status" value="1"/>
</dbReference>
<dbReference type="Pfam" id="PF00078">
    <property type="entry name" value="RVT_1"/>
    <property type="match status" value="1"/>
</dbReference>
<feature type="domain" description="Reverse transcriptase" evidence="1">
    <location>
        <begin position="12"/>
        <end position="162"/>
    </location>
</feature>
<dbReference type="EMBL" id="UZAH01028005">
    <property type="protein sequence ID" value="VDO96876.1"/>
    <property type="molecule type" value="Genomic_DNA"/>
</dbReference>
<dbReference type="Proteomes" id="UP000050761">
    <property type="component" value="Unassembled WGS sequence"/>
</dbReference>
<dbReference type="OrthoDB" id="5857639at2759"/>
<reference evidence="2 3" key="1">
    <citation type="submission" date="2018-11" db="EMBL/GenBank/DDBJ databases">
        <authorList>
            <consortium name="Pathogen Informatics"/>
        </authorList>
    </citation>
    <scope>NUCLEOTIDE SEQUENCE [LARGE SCALE GENOMIC DNA]</scope>
</reference>
<evidence type="ECO:0000313" key="2">
    <source>
        <dbReference type="EMBL" id="VDO96876.1"/>
    </source>
</evidence>